<protein>
    <recommendedName>
        <fullName evidence="5 11">Dolichyl-diphosphooligosaccharide--protein glycosyltransferase subunit 1</fullName>
    </recommendedName>
</protein>
<dbReference type="PANTHER" id="PTHR21049:SF0">
    <property type="entry name" value="DOLICHYL-DIPHOSPHOOLIGOSACCHARIDE--PROTEIN GLYCOSYLTRANSFERASE SUBUNIT 1"/>
    <property type="match status" value="1"/>
</dbReference>
<dbReference type="WBParaSite" id="PSU_v2.g14539.t1">
    <property type="protein sequence ID" value="PSU_v2.g14539.t1"/>
    <property type="gene ID" value="PSU_v2.g14539"/>
</dbReference>
<dbReference type="AlphaFoldDB" id="A0A914Y2Y6"/>
<evidence type="ECO:0000256" key="7">
    <source>
        <dbReference type="ARBA" id="ARBA00022729"/>
    </source>
</evidence>
<evidence type="ECO:0000256" key="5">
    <source>
        <dbReference type="ARBA" id="ARBA00017611"/>
    </source>
</evidence>
<keyword evidence="12" id="KW-1185">Reference proteome</keyword>
<evidence type="ECO:0000256" key="9">
    <source>
        <dbReference type="ARBA" id="ARBA00022989"/>
    </source>
</evidence>
<dbReference type="PANTHER" id="PTHR21049">
    <property type="entry name" value="RIBOPHORIN I"/>
    <property type="match status" value="1"/>
</dbReference>
<dbReference type="GO" id="GO:0018279">
    <property type="term" value="P:protein N-linked glycosylation via asparagine"/>
    <property type="evidence" value="ECO:0007669"/>
    <property type="project" value="TreeGrafter"/>
</dbReference>
<comment type="similarity">
    <text evidence="4 11">Belongs to the OST1 family.</text>
</comment>
<feature type="signal peptide" evidence="11">
    <location>
        <begin position="1"/>
        <end position="21"/>
    </location>
</feature>
<evidence type="ECO:0000256" key="10">
    <source>
        <dbReference type="ARBA" id="ARBA00023136"/>
    </source>
</evidence>
<feature type="chain" id="PRO_5038168767" description="Dolichyl-diphosphooligosaccharide--protein glycosyltransferase subunit 1" evidence="11">
    <location>
        <begin position="22"/>
        <end position="460"/>
    </location>
</feature>
<dbReference type="Proteomes" id="UP000887577">
    <property type="component" value="Unplaced"/>
</dbReference>
<evidence type="ECO:0000256" key="1">
    <source>
        <dbReference type="ARBA" id="ARBA00002791"/>
    </source>
</evidence>
<comment type="function">
    <text evidence="1 11">Subunit of the oligosaccharyl transferase (OST) complex that catalyzes the initial transfer of a defined glycan (Glc(3)Man(9)GlcNAc(2) in eukaryotes) from the lipid carrier dolichol-pyrophosphate to an asparagine residue within an Asn-X-Ser/Thr consensus motif in nascent polypeptide chains, the first step in protein N-glycosylation. N-glycosylation occurs cotranslationally and the complex associates with the Sec61 complex at the channel-forming translocon complex that mediates protein translocation across the endoplasmic reticulum (ER). All subunits are required for a maximal enzyme activity.</text>
</comment>
<proteinExistence type="inferred from homology"/>
<sequence length="460" mass="52034">MRTGFCLIALLSAFVVASTKAPSDLSLAVSRNIDISTQLSKYVITINAKNKGNDVSYFIHPIPKEQNHHLSYITASEGKGKKLQVSQVDDSFGNSGYVYYKIEFLSTLKKDSSLEFKVEYVLSEYLKVYPTEITQSESQFTLWEGSSNYVSVYSVESDKTSVKIGNGKVISHTGTKSSDKIQYGPTNNIEPFTSNKISIHYENNAPFIVVTSLERIIEVSHWGNIAIEDHVEIVHKGAKLKGSFSRLDFQVDRRTNSPIVKSLKATLPAQARDIYYRDQIGNISTSMVRAYDNRVEVEMRPRFPLLGGWRTNYIFGYNVPSSEFLYSSGSNFALKVPLIHPLYDNMLIEKAEIKIILPETSHNIKLVKPYSVSQLPDSLHFTYLDIVGRPVITLQKDNLVEYHSQQFTIYYEFSSISMLREPLIVVGALMAIYAVFIVFNRFDFSIVRKDGNIVAHSKTD</sequence>
<organism evidence="12 13">
    <name type="scientific">Panagrolaimus superbus</name>
    <dbReference type="NCBI Taxonomy" id="310955"/>
    <lineage>
        <taxon>Eukaryota</taxon>
        <taxon>Metazoa</taxon>
        <taxon>Ecdysozoa</taxon>
        <taxon>Nematoda</taxon>
        <taxon>Chromadorea</taxon>
        <taxon>Rhabditida</taxon>
        <taxon>Tylenchina</taxon>
        <taxon>Panagrolaimomorpha</taxon>
        <taxon>Panagrolaimoidea</taxon>
        <taxon>Panagrolaimidae</taxon>
        <taxon>Panagrolaimus</taxon>
    </lineage>
</organism>
<evidence type="ECO:0000313" key="12">
    <source>
        <dbReference type="Proteomes" id="UP000887577"/>
    </source>
</evidence>
<dbReference type="GO" id="GO:0008250">
    <property type="term" value="C:oligosaccharyltransferase complex"/>
    <property type="evidence" value="ECO:0007669"/>
    <property type="project" value="UniProtKB-UniRule"/>
</dbReference>
<reference evidence="13" key="1">
    <citation type="submission" date="2022-11" db="UniProtKB">
        <authorList>
            <consortium name="WormBaseParasite"/>
        </authorList>
    </citation>
    <scope>IDENTIFICATION</scope>
</reference>
<comment type="subunit">
    <text evidence="11">Component of the oligosaccharyltransferase (OST) complex.</text>
</comment>
<evidence type="ECO:0000256" key="4">
    <source>
        <dbReference type="ARBA" id="ARBA00008905"/>
    </source>
</evidence>
<accession>A0A914Y2Y6</accession>
<evidence type="ECO:0000313" key="13">
    <source>
        <dbReference type="WBParaSite" id="PSU_v2.g14539.t1"/>
    </source>
</evidence>
<keyword evidence="9 11" id="KW-1133">Transmembrane helix</keyword>
<comment type="pathway">
    <text evidence="3 11">Protein modification; protein glycosylation.</text>
</comment>
<keyword evidence="10 11" id="KW-0472">Membrane</keyword>
<keyword evidence="7 11" id="KW-0732">Signal</keyword>
<dbReference type="InterPro" id="IPR007676">
    <property type="entry name" value="Ribophorin_I"/>
</dbReference>
<evidence type="ECO:0000256" key="2">
    <source>
        <dbReference type="ARBA" id="ARBA00004115"/>
    </source>
</evidence>
<evidence type="ECO:0000256" key="8">
    <source>
        <dbReference type="ARBA" id="ARBA00022824"/>
    </source>
</evidence>
<name>A0A914Y2Y6_9BILA</name>
<feature type="transmembrane region" description="Helical" evidence="11">
    <location>
        <begin position="422"/>
        <end position="439"/>
    </location>
</feature>
<evidence type="ECO:0000256" key="6">
    <source>
        <dbReference type="ARBA" id="ARBA00022692"/>
    </source>
</evidence>
<comment type="subcellular location">
    <subcellularLocation>
        <location evidence="2 11">Endoplasmic reticulum membrane</location>
        <topology evidence="2 11">Single-pass type I membrane protein</topology>
    </subcellularLocation>
</comment>
<evidence type="ECO:0000256" key="3">
    <source>
        <dbReference type="ARBA" id="ARBA00004922"/>
    </source>
</evidence>
<keyword evidence="8 11" id="KW-0256">Endoplasmic reticulum</keyword>
<keyword evidence="6 11" id="KW-0812">Transmembrane</keyword>
<evidence type="ECO:0000256" key="11">
    <source>
        <dbReference type="RuleBase" id="RU361143"/>
    </source>
</evidence>
<dbReference type="Pfam" id="PF04597">
    <property type="entry name" value="Ribophorin_I"/>
    <property type="match status" value="1"/>
</dbReference>